<dbReference type="InterPro" id="IPR011009">
    <property type="entry name" value="Kinase-like_dom_sf"/>
</dbReference>
<name>A0A3S9AIV9_ACIJO</name>
<evidence type="ECO:0000313" key="2">
    <source>
        <dbReference type="EMBL" id="AZN63549.1"/>
    </source>
</evidence>
<dbReference type="Proteomes" id="UP000276980">
    <property type="component" value="Chromosome"/>
</dbReference>
<sequence length="309" mass="35532">MKDLSDLKHRIQAKTLNLVTQRNGASVYQGQSSQREVFIKIANNQTANDRYCEILDALKEFPLTPNVLNKFEWEGSSILVMSAIEGRQVDQVLKNCTRVQKISLLGNAGRALGELHRAIPQTRLLNMRFWQDRDGLSTHWVLWKQQLELMISKWMSRINPLSSDYHEFCDQLNEIRKYAKAIYEPTQLHLLHCDYIGRNILVDSENRVSGIIDFDAARIGDAVYDLAKIVWVDIDFSDLELRNAFLEGWECTYKQTVPQIKLLFYVGIQCLAAIAWTDQNPSADGTNPIFRASAIRTLRIALKELEMLD</sequence>
<feature type="domain" description="Aminoglycoside phosphotransferase" evidence="1">
    <location>
        <begin position="27"/>
        <end position="250"/>
    </location>
</feature>
<dbReference type="PANTHER" id="PTHR21310">
    <property type="entry name" value="AMINOGLYCOSIDE PHOSPHOTRANSFERASE-RELATED-RELATED"/>
    <property type="match status" value="1"/>
</dbReference>
<gene>
    <name evidence="2" type="ORF">CFH90_05730</name>
</gene>
<dbReference type="Gene3D" id="3.90.1200.10">
    <property type="match status" value="1"/>
</dbReference>
<organism evidence="2 3">
    <name type="scientific">Acinetobacter johnsonii</name>
    <dbReference type="NCBI Taxonomy" id="40214"/>
    <lineage>
        <taxon>Bacteria</taxon>
        <taxon>Pseudomonadati</taxon>
        <taxon>Pseudomonadota</taxon>
        <taxon>Gammaproteobacteria</taxon>
        <taxon>Moraxellales</taxon>
        <taxon>Moraxellaceae</taxon>
        <taxon>Acinetobacter</taxon>
    </lineage>
</organism>
<reference evidence="2 3" key="1">
    <citation type="submission" date="2017-06" db="EMBL/GenBank/DDBJ databases">
        <title>Complete Genome Sequence of the Carbazole-Degrading Bacterium Acinetobacter johnsonii IC001.</title>
        <authorList>
            <person name="Vejarano F."/>
            <person name="Suzuki-Minakuchi C."/>
            <person name="Ohtsubo Y."/>
            <person name="Tsuda M."/>
            <person name="Okada K."/>
            <person name="Nojiri H."/>
        </authorList>
    </citation>
    <scope>NUCLEOTIDE SEQUENCE [LARGE SCALE GENOMIC DNA]</scope>
    <source>
        <strain evidence="2 3">IC001</strain>
    </source>
</reference>
<evidence type="ECO:0000259" key="1">
    <source>
        <dbReference type="Pfam" id="PF01636"/>
    </source>
</evidence>
<dbReference type="EMBL" id="CP022298">
    <property type="protein sequence ID" value="AZN63549.1"/>
    <property type="molecule type" value="Genomic_DNA"/>
</dbReference>
<dbReference type="InterPro" id="IPR051678">
    <property type="entry name" value="AGP_Transferase"/>
</dbReference>
<dbReference type="InterPro" id="IPR002575">
    <property type="entry name" value="Aminoglycoside_PTrfase"/>
</dbReference>
<accession>A0A3S9AIV9</accession>
<dbReference type="RefSeq" id="WP_126035909.1">
    <property type="nucleotide sequence ID" value="NZ_CP022298.1"/>
</dbReference>
<dbReference type="PANTHER" id="PTHR21310:SF15">
    <property type="entry name" value="AMINOGLYCOSIDE PHOSPHOTRANSFERASE DOMAIN-CONTAINING PROTEIN"/>
    <property type="match status" value="1"/>
</dbReference>
<dbReference type="SUPFAM" id="SSF56112">
    <property type="entry name" value="Protein kinase-like (PK-like)"/>
    <property type="match status" value="1"/>
</dbReference>
<proteinExistence type="predicted"/>
<dbReference type="AlphaFoldDB" id="A0A3S9AIV9"/>
<protein>
    <recommendedName>
        <fullName evidence="1">Aminoglycoside phosphotransferase domain-containing protein</fullName>
    </recommendedName>
</protein>
<evidence type="ECO:0000313" key="3">
    <source>
        <dbReference type="Proteomes" id="UP000276980"/>
    </source>
</evidence>
<dbReference type="Pfam" id="PF01636">
    <property type="entry name" value="APH"/>
    <property type="match status" value="1"/>
</dbReference>
<dbReference type="Gene3D" id="3.30.200.150">
    <property type="match status" value="1"/>
</dbReference>